<accession>A0A1X7UEB2</accession>
<organism evidence="1">
    <name type="scientific">Amphimedon queenslandica</name>
    <name type="common">Sponge</name>
    <dbReference type="NCBI Taxonomy" id="400682"/>
    <lineage>
        <taxon>Eukaryota</taxon>
        <taxon>Metazoa</taxon>
        <taxon>Porifera</taxon>
        <taxon>Demospongiae</taxon>
        <taxon>Heteroscleromorpha</taxon>
        <taxon>Haplosclerida</taxon>
        <taxon>Niphatidae</taxon>
        <taxon>Amphimedon</taxon>
    </lineage>
</organism>
<proteinExistence type="predicted"/>
<reference evidence="1" key="1">
    <citation type="submission" date="2017-05" db="UniProtKB">
        <authorList>
            <consortium name="EnsemblMetazoa"/>
        </authorList>
    </citation>
    <scope>IDENTIFICATION</scope>
</reference>
<sequence>MIRGLDNFVKRLGSDVRVQDFIAHRIQGSGGPGGSDSSHWKDSLLHFGPHSARCRDALAYLTSLLSNTLTDWNLIYALLTNRLIALDKNPGICPIGIGETLRRIMCKTICLVTRDNVEEVCGSDQLCAGTQCAIEGAVHAMNDLFDENE</sequence>
<dbReference type="AlphaFoldDB" id="A0A1X7UEB2"/>
<dbReference type="EnsemblMetazoa" id="Aqu2.1.26299_001">
    <property type="protein sequence ID" value="Aqu2.1.26299_001"/>
    <property type="gene ID" value="Aqu2.1.26299"/>
</dbReference>
<protein>
    <submittedName>
        <fullName evidence="1">Uncharacterized protein</fullName>
    </submittedName>
</protein>
<name>A0A1X7UEB2_AMPQE</name>
<dbReference type="InParanoid" id="A0A1X7UEB2"/>
<evidence type="ECO:0000313" key="1">
    <source>
        <dbReference type="EnsemblMetazoa" id="Aqu2.1.26299_001"/>
    </source>
</evidence>